<evidence type="ECO:0000313" key="1">
    <source>
        <dbReference type="RefSeq" id="XP_059600643.1"/>
    </source>
</evidence>
<dbReference type="AlphaFoldDB" id="A0AAJ8BPN3"/>
<reference evidence="1" key="1">
    <citation type="submission" date="2025-02" db="EMBL/GenBank/DDBJ databases">
        <authorList>
            <consortium name="NCBI Genome Project"/>
        </authorList>
    </citation>
    <scope>NUCLEOTIDE SEQUENCE</scope>
</reference>
<name>A0AAJ8BPN3_ASPNG</name>
<dbReference type="VEuPathDB" id="FungiDB:An04g07600"/>
<sequence>MGFWRDRDTSGVWNHIGWNERGAVAVNNLAISPGYVRSGSAADTAPDPMINVTVFPGAGMEALINDH</sequence>
<accession>A0AAJ8BPN3</accession>
<proteinExistence type="predicted"/>
<dbReference type="RefSeq" id="XP_059600643.1">
    <property type="nucleotide sequence ID" value="XM_059747653.1"/>
</dbReference>
<dbReference type="GeneID" id="84590977"/>
<protein>
    <submittedName>
        <fullName evidence="1">Uncharacterized protein</fullName>
    </submittedName>
</protein>
<organism evidence="1">
    <name type="scientific">Aspergillus niger</name>
    <dbReference type="NCBI Taxonomy" id="5061"/>
    <lineage>
        <taxon>Eukaryota</taxon>
        <taxon>Fungi</taxon>
        <taxon>Dikarya</taxon>
        <taxon>Ascomycota</taxon>
        <taxon>Pezizomycotina</taxon>
        <taxon>Eurotiomycetes</taxon>
        <taxon>Eurotiomycetidae</taxon>
        <taxon>Eurotiales</taxon>
        <taxon>Aspergillaceae</taxon>
        <taxon>Aspergillus</taxon>
        <taxon>Aspergillus subgen. Circumdati</taxon>
    </lineage>
</organism>
<reference evidence="1" key="2">
    <citation type="submission" date="2025-08" db="UniProtKB">
        <authorList>
            <consortium name="RefSeq"/>
        </authorList>
    </citation>
    <scope>IDENTIFICATION</scope>
</reference>
<dbReference type="KEGG" id="ang:An04g07600"/>
<gene>
    <name evidence="1" type="ORF">An04g07600</name>
</gene>